<proteinExistence type="predicted"/>
<evidence type="ECO:0000313" key="3">
    <source>
        <dbReference type="Proteomes" id="UP000076722"/>
    </source>
</evidence>
<gene>
    <name evidence="2" type="ORF">SISNIDRAFT_400722</name>
</gene>
<feature type="domain" description="Protein kinase" evidence="1">
    <location>
        <begin position="1"/>
        <end position="187"/>
    </location>
</feature>
<dbReference type="Pfam" id="PF00069">
    <property type="entry name" value="Pkinase"/>
    <property type="match status" value="1"/>
</dbReference>
<accession>A0A164PD89</accession>
<dbReference type="PANTHER" id="PTHR44329">
    <property type="entry name" value="SERINE/THREONINE-PROTEIN KINASE TNNI3K-RELATED"/>
    <property type="match status" value="1"/>
</dbReference>
<evidence type="ECO:0000259" key="1">
    <source>
        <dbReference type="PROSITE" id="PS50011"/>
    </source>
</evidence>
<dbReference type="AlphaFoldDB" id="A0A164PD89"/>
<dbReference type="InterPro" id="IPR051681">
    <property type="entry name" value="Ser/Thr_Kinases-Pseudokinases"/>
</dbReference>
<dbReference type="GO" id="GO:0004674">
    <property type="term" value="F:protein serine/threonine kinase activity"/>
    <property type="evidence" value="ECO:0007669"/>
    <property type="project" value="TreeGrafter"/>
</dbReference>
<keyword evidence="2" id="KW-0808">Transferase</keyword>
<dbReference type="STRING" id="1314777.A0A164PD89"/>
<dbReference type="EMBL" id="KV419435">
    <property type="protein sequence ID" value="KZS88611.1"/>
    <property type="molecule type" value="Genomic_DNA"/>
</dbReference>
<dbReference type="GO" id="GO:0005524">
    <property type="term" value="F:ATP binding"/>
    <property type="evidence" value="ECO:0007669"/>
    <property type="project" value="InterPro"/>
</dbReference>
<dbReference type="Gene3D" id="1.10.510.10">
    <property type="entry name" value="Transferase(Phosphotransferase) domain 1"/>
    <property type="match status" value="1"/>
</dbReference>
<feature type="non-terminal residue" evidence="2">
    <location>
        <position position="1"/>
    </location>
</feature>
<dbReference type="InterPro" id="IPR000719">
    <property type="entry name" value="Prot_kinase_dom"/>
</dbReference>
<keyword evidence="3" id="KW-1185">Reference proteome</keyword>
<dbReference type="OrthoDB" id="26722at2759"/>
<dbReference type="PROSITE" id="PS00108">
    <property type="entry name" value="PROTEIN_KINASE_ST"/>
    <property type="match status" value="1"/>
</dbReference>
<name>A0A164PD89_9AGAM</name>
<feature type="non-terminal residue" evidence="2">
    <location>
        <position position="187"/>
    </location>
</feature>
<reference evidence="2 3" key="1">
    <citation type="journal article" date="2016" name="Mol. Biol. Evol.">
        <title>Comparative Genomics of Early-Diverging Mushroom-Forming Fungi Provides Insights into the Origins of Lignocellulose Decay Capabilities.</title>
        <authorList>
            <person name="Nagy L.G."/>
            <person name="Riley R."/>
            <person name="Tritt A."/>
            <person name="Adam C."/>
            <person name="Daum C."/>
            <person name="Floudas D."/>
            <person name="Sun H."/>
            <person name="Yadav J.S."/>
            <person name="Pangilinan J."/>
            <person name="Larsson K.H."/>
            <person name="Matsuura K."/>
            <person name="Barry K."/>
            <person name="Labutti K."/>
            <person name="Kuo R."/>
            <person name="Ohm R.A."/>
            <person name="Bhattacharya S.S."/>
            <person name="Shirouzu T."/>
            <person name="Yoshinaga Y."/>
            <person name="Martin F.M."/>
            <person name="Grigoriev I.V."/>
            <person name="Hibbett D.S."/>
        </authorList>
    </citation>
    <scope>NUCLEOTIDE SEQUENCE [LARGE SCALE GENOMIC DNA]</scope>
    <source>
        <strain evidence="2 3">HHB9708</strain>
    </source>
</reference>
<dbReference type="SUPFAM" id="SSF56112">
    <property type="entry name" value="Protein kinase-like (PK-like)"/>
    <property type="match status" value="1"/>
</dbReference>
<dbReference type="PANTHER" id="PTHR44329:SF214">
    <property type="entry name" value="PROTEIN KINASE DOMAIN-CONTAINING PROTEIN"/>
    <property type="match status" value="1"/>
</dbReference>
<dbReference type="InterPro" id="IPR008271">
    <property type="entry name" value="Ser/Thr_kinase_AS"/>
</dbReference>
<dbReference type="Proteomes" id="UP000076722">
    <property type="component" value="Unassembled WGS sequence"/>
</dbReference>
<dbReference type="InterPro" id="IPR011009">
    <property type="entry name" value="Kinase-like_dom_sf"/>
</dbReference>
<protein>
    <submittedName>
        <fullName evidence="2">Kinase-like protein</fullName>
    </submittedName>
</protein>
<dbReference type="SMART" id="SM00220">
    <property type="entry name" value="S_TKc"/>
    <property type="match status" value="1"/>
</dbReference>
<keyword evidence="2" id="KW-0418">Kinase</keyword>
<organism evidence="2 3">
    <name type="scientific">Sistotremastrum niveocremeum HHB9708</name>
    <dbReference type="NCBI Taxonomy" id="1314777"/>
    <lineage>
        <taxon>Eukaryota</taxon>
        <taxon>Fungi</taxon>
        <taxon>Dikarya</taxon>
        <taxon>Basidiomycota</taxon>
        <taxon>Agaricomycotina</taxon>
        <taxon>Agaricomycetes</taxon>
        <taxon>Sistotremastrales</taxon>
        <taxon>Sistotremastraceae</taxon>
        <taxon>Sertulicium</taxon>
        <taxon>Sertulicium niveocremeum</taxon>
    </lineage>
</organism>
<sequence length="187" mass="20599">REIRLWSSLKHQNIIPFLGVCFFPTGDPASDAFFSLVSPWMRNGTSCEYIASHSDVDKIAMFLGAAEGLLYLHETGIVHGDLKGSNILINENGQPVLADFGLARLSNPDGAFASDRLTSSSSLLSGTCRWTAPELINEPDLYPGPTIPSDVWSFGCVMLELLFQKVPYFHRRQSVLVIIAIMRGELP</sequence>
<evidence type="ECO:0000313" key="2">
    <source>
        <dbReference type="EMBL" id="KZS88611.1"/>
    </source>
</evidence>
<dbReference type="PROSITE" id="PS50011">
    <property type="entry name" value="PROTEIN_KINASE_DOM"/>
    <property type="match status" value="1"/>
</dbReference>